<keyword evidence="1" id="KW-0812">Transmembrane</keyword>
<sequence>MKKNKWLIMLTCVSAVLFVALIMSTSLSPLAQFGKHANQFGSIGMWSSIGMIFVLYFIPLCIYVAGIDPIKYVMAIFCMLGIIITIAYALIALFLGILFLQGIQNLFIVIIIDLFLLIVNIIWLISMFLSMKVKKTN</sequence>
<dbReference type="EMBL" id="QJJQ01000012">
    <property type="protein sequence ID" value="PXW85028.1"/>
    <property type="molecule type" value="Genomic_DNA"/>
</dbReference>
<evidence type="ECO:0000313" key="2">
    <source>
        <dbReference type="EMBL" id="PXW85028.1"/>
    </source>
</evidence>
<gene>
    <name evidence="2" type="ORF">DFR56_1125</name>
</gene>
<keyword evidence="1" id="KW-0472">Membrane</keyword>
<feature type="transmembrane region" description="Helical" evidence="1">
    <location>
        <begin position="106"/>
        <end position="129"/>
    </location>
</feature>
<name>A0A2V3VWA5_9BACI</name>
<evidence type="ECO:0000313" key="3">
    <source>
        <dbReference type="Proteomes" id="UP000247978"/>
    </source>
</evidence>
<evidence type="ECO:0008006" key="4">
    <source>
        <dbReference type="Google" id="ProtNLM"/>
    </source>
</evidence>
<proteinExistence type="predicted"/>
<feature type="transmembrane region" description="Helical" evidence="1">
    <location>
        <begin position="43"/>
        <end position="65"/>
    </location>
</feature>
<organism evidence="2 3">
    <name type="scientific">Pseudogracilibacillus auburnensis</name>
    <dbReference type="NCBI Taxonomy" id="1494959"/>
    <lineage>
        <taxon>Bacteria</taxon>
        <taxon>Bacillati</taxon>
        <taxon>Bacillota</taxon>
        <taxon>Bacilli</taxon>
        <taxon>Bacillales</taxon>
        <taxon>Bacillaceae</taxon>
        <taxon>Pseudogracilibacillus</taxon>
    </lineage>
</organism>
<feature type="transmembrane region" description="Helical" evidence="1">
    <location>
        <begin position="72"/>
        <end position="100"/>
    </location>
</feature>
<dbReference type="InterPro" id="IPR020204">
    <property type="entry name" value="Uncharacterised_YxaJ"/>
</dbReference>
<protein>
    <recommendedName>
        <fullName evidence="4">DUF5391 family protein</fullName>
    </recommendedName>
</protein>
<keyword evidence="1" id="KW-1133">Transmembrane helix</keyword>
<reference evidence="2 3" key="1">
    <citation type="submission" date="2018-05" db="EMBL/GenBank/DDBJ databases">
        <title>Genomic Encyclopedia of Type Strains, Phase IV (KMG-IV): sequencing the most valuable type-strain genomes for metagenomic binning, comparative biology and taxonomic classification.</title>
        <authorList>
            <person name="Goeker M."/>
        </authorList>
    </citation>
    <scope>NUCLEOTIDE SEQUENCE [LARGE SCALE GENOMIC DNA]</scope>
    <source>
        <strain evidence="2 3">DSM 28556</strain>
    </source>
</reference>
<dbReference type="RefSeq" id="WP_110396300.1">
    <property type="nucleotide sequence ID" value="NZ_JBHUHB010000001.1"/>
</dbReference>
<dbReference type="OrthoDB" id="2939127at2"/>
<dbReference type="Proteomes" id="UP000247978">
    <property type="component" value="Unassembled WGS sequence"/>
</dbReference>
<dbReference type="Pfam" id="PF17369">
    <property type="entry name" value="DUF5391"/>
    <property type="match status" value="1"/>
</dbReference>
<keyword evidence="3" id="KW-1185">Reference proteome</keyword>
<dbReference type="AlphaFoldDB" id="A0A2V3VWA5"/>
<comment type="caution">
    <text evidence="2">The sequence shown here is derived from an EMBL/GenBank/DDBJ whole genome shotgun (WGS) entry which is preliminary data.</text>
</comment>
<evidence type="ECO:0000256" key="1">
    <source>
        <dbReference type="SAM" id="Phobius"/>
    </source>
</evidence>
<accession>A0A2V3VWA5</accession>